<reference evidence="2 3" key="1">
    <citation type="submission" date="2017-05" db="EMBL/GenBank/DDBJ databases">
        <authorList>
            <person name="Varghese N."/>
            <person name="Submissions S."/>
        </authorList>
    </citation>
    <scope>NUCLEOTIDE SEQUENCE [LARGE SCALE GENOMIC DNA]</scope>
    <source>
        <strain evidence="2 3">DSM 19036</strain>
    </source>
</reference>
<dbReference type="PANTHER" id="PTHR41386:SF1">
    <property type="entry name" value="MEMBRANE PROTEIN"/>
    <property type="match status" value="1"/>
</dbReference>
<feature type="transmembrane region" description="Helical" evidence="1">
    <location>
        <begin position="73"/>
        <end position="90"/>
    </location>
</feature>
<dbReference type="EMBL" id="FXTN01000017">
    <property type="protein sequence ID" value="SMO98663.1"/>
    <property type="molecule type" value="Genomic_DNA"/>
</dbReference>
<keyword evidence="1" id="KW-1133">Transmembrane helix</keyword>
<organism evidence="2 3">
    <name type="scientific">Pedobacter westerhofensis</name>
    <dbReference type="NCBI Taxonomy" id="425512"/>
    <lineage>
        <taxon>Bacteria</taxon>
        <taxon>Pseudomonadati</taxon>
        <taxon>Bacteroidota</taxon>
        <taxon>Sphingobacteriia</taxon>
        <taxon>Sphingobacteriales</taxon>
        <taxon>Sphingobacteriaceae</taxon>
        <taxon>Pedobacter</taxon>
    </lineage>
</organism>
<name>A0A521FR37_9SPHI</name>
<proteinExistence type="predicted"/>
<evidence type="ECO:0000256" key="1">
    <source>
        <dbReference type="SAM" id="Phobius"/>
    </source>
</evidence>
<accession>A0A521FR37</accession>
<dbReference type="Proteomes" id="UP000320300">
    <property type="component" value="Unassembled WGS sequence"/>
</dbReference>
<dbReference type="InterPro" id="IPR010406">
    <property type="entry name" value="DUF1003"/>
</dbReference>
<evidence type="ECO:0008006" key="4">
    <source>
        <dbReference type="Google" id="ProtNLM"/>
    </source>
</evidence>
<dbReference type="OrthoDB" id="769547at2"/>
<dbReference type="AlphaFoldDB" id="A0A521FR37"/>
<dbReference type="RefSeq" id="WP_142531090.1">
    <property type="nucleotide sequence ID" value="NZ_CBCSJO010000016.1"/>
</dbReference>
<sequence length="158" mass="18106">MQPNEITSPQQDKAGKPRVLKNHNDKVSLLITNTFGSIAFLFVCAAFIVFWLTCNLNLIPGIKAFDPFPFPELEMVVSIFAIILSISVLISQKRQARLEKINQQVEFEINIKAEKEITKVLEMLHVIQKKLGIDNDDTELEKMKEKTDIDQLHREAEQ</sequence>
<keyword evidence="1" id="KW-0812">Transmembrane</keyword>
<keyword evidence="3" id="KW-1185">Reference proteome</keyword>
<evidence type="ECO:0000313" key="2">
    <source>
        <dbReference type="EMBL" id="SMO98663.1"/>
    </source>
</evidence>
<feature type="transmembrane region" description="Helical" evidence="1">
    <location>
        <begin position="27"/>
        <end position="53"/>
    </location>
</feature>
<evidence type="ECO:0000313" key="3">
    <source>
        <dbReference type="Proteomes" id="UP000320300"/>
    </source>
</evidence>
<protein>
    <recommendedName>
        <fullName evidence="4">DUF1003 domain-containing protein</fullName>
    </recommendedName>
</protein>
<dbReference type="PANTHER" id="PTHR41386">
    <property type="entry name" value="INTEGRAL MEMBRANE PROTEIN-RELATED"/>
    <property type="match status" value="1"/>
</dbReference>
<gene>
    <name evidence="2" type="ORF">SAMN06265348_11756</name>
</gene>
<dbReference type="Pfam" id="PF06210">
    <property type="entry name" value="DUF1003"/>
    <property type="match status" value="1"/>
</dbReference>
<keyword evidence="1" id="KW-0472">Membrane</keyword>